<keyword evidence="4" id="KW-1185">Reference proteome</keyword>
<dbReference type="InterPro" id="IPR029071">
    <property type="entry name" value="Ubiquitin-like_domsf"/>
</dbReference>
<evidence type="ECO:0000259" key="2">
    <source>
        <dbReference type="PROSITE" id="PS50033"/>
    </source>
</evidence>
<dbReference type="PROSITE" id="PS50033">
    <property type="entry name" value="UBX"/>
    <property type="match status" value="1"/>
</dbReference>
<dbReference type="SUPFAM" id="SSF54236">
    <property type="entry name" value="Ubiquitin-like"/>
    <property type="match status" value="1"/>
</dbReference>
<evidence type="ECO:0000313" key="3">
    <source>
        <dbReference type="EMBL" id="KDB23014.1"/>
    </source>
</evidence>
<dbReference type="OMA" id="FEPNNTS"/>
<dbReference type="HOGENOM" id="CLU_035996_1_0_1"/>
<feature type="compositionally biased region" description="Basic and acidic residues" evidence="1">
    <location>
        <begin position="190"/>
        <end position="216"/>
    </location>
</feature>
<feature type="compositionally biased region" description="Low complexity" evidence="1">
    <location>
        <begin position="405"/>
        <end position="420"/>
    </location>
</feature>
<feature type="region of interest" description="Disordered" evidence="1">
    <location>
        <begin position="398"/>
        <end position="460"/>
    </location>
</feature>
<dbReference type="Gene3D" id="3.10.20.90">
    <property type="entry name" value="Phosphatidylinositol 3-kinase Catalytic Subunit, Chain A, domain 1"/>
    <property type="match status" value="1"/>
</dbReference>
<feature type="region of interest" description="Disordered" evidence="1">
    <location>
        <begin position="112"/>
        <end position="268"/>
    </location>
</feature>
<dbReference type="SMART" id="SM00166">
    <property type="entry name" value="UBX"/>
    <property type="match status" value="1"/>
</dbReference>
<dbReference type="Pfam" id="PF00789">
    <property type="entry name" value="UBX"/>
    <property type="match status" value="1"/>
</dbReference>
<feature type="compositionally biased region" description="Low complexity" evidence="1">
    <location>
        <begin position="123"/>
        <end position="158"/>
    </location>
</feature>
<accession>A0A059J5E2</accession>
<protein>
    <recommendedName>
        <fullName evidence="2">UBX domain-containing protein</fullName>
    </recommendedName>
</protein>
<sequence length="460" mass="50803">MFYQGDLQSGINEAVREVKQVVCFITDDGQLSNLWENNYLRDERIVRLITTNAVALRLIEGSQEAEFLSTFCPVNESPTLIVIKNGIVREYIAARTEEPMFKRRLIAALEDNKPPRRMREAMARAQAQAQRTANQTAGSPSVSPTTVPATPTASGTPVSTPPAPSPAAATPAPPSNVVDPPSDTRGNDQQSRDSVREGKRPAELDNEKKEQAEWKGKQKRRHQQEREERERVLERIRRDNEERKAKAERQRAAAAEKHEASRTTPPASQKYRLQVRLFDGSSIRNTFSPNQTIGTAVRSWLDRERSDGDAPYTLKHILTPLENKTISLSEEDQSLQELGVGPTATLVMVPIRTYTDAYSDSGASLPYRVLSGGYNLVAGTVNAVAGVVGSALGIGQNPAAVGRGASTQTEATEETSTTSSRMPTRNRVRTLHDANSGKNDHQFYNGNQLNFEPRKKDDDN</sequence>
<gene>
    <name evidence="3" type="ORF">H109_05045</name>
</gene>
<comment type="caution">
    <text evidence="3">The sequence shown here is derived from an EMBL/GenBank/DDBJ whole genome shotgun (WGS) entry which is preliminary data.</text>
</comment>
<dbReference type="OrthoDB" id="2445133at2759"/>
<dbReference type="PANTHER" id="PTHR46424">
    <property type="entry name" value="UBX DOMAIN-CONTAINING PROTEIN 4"/>
    <property type="match status" value="1"/>
</dbReference>
<proteinExistence type="predicted"/>
<dbReference type="EMBL" id="AOKY01000322">
    <property type="protein sequence ID" value="KDB23014.1"/>
    <property type="molecule type" value="Genomic_DNA"/>
</dbReference>
<dbReference type="AlphaFoldDB" id="A0A059J5E2"/>
<dbReference type="GO" id="GO:0036503">
    <property type="term" value="P:ERAD pathway"/>
    <property type="evidence" value="ECO:0007669"/>
    <property type="project" value="TreeGrafter"/>
</dbReference>
<dbReference type="PANTHER" id="PTHR46424:SF1">
    <property type="entry name" value="UBX DOMAIN-CONTAINING PROTEIN 4"/>
    <property type="match status" value="1"/>
</dbReference>
<evidence type="ECO:0000313" key="4">
    <source>
        <dbReference type="Proteomes" id="UP000024533"/>
    </source>
</evidence>
<evidence type="ECO:0000256" key="1">
    <source>
        <dbReference type="SAM" id="MobiDB-lite"/>
    </source>
</evidence>
<feature type="domain" description="UBX" evidence="2">
    <location>
        <begin position="266"/>
        <end position="348"/>
    </location>
</feature>
<dbReference type="InterPro" id="IPR001012">
    <property type="entry name" value="UBX_dom"/>
</dbReference>
<feature type="compositionally biased region" description="Basic and acidic residues" evidence="1">
    <location>
        <begin position="112"/>
        <end position="122"/>
    </location>
</feature>
<feature type="compositionally biased region" description="Basic and acidic residues" evidence="1">
    <location>
        <begin position="224"/>
        <end position="261"/>
    </location>
</feature>
<dbReference type="Pfam" id="PF23187">
    <property type="entry name" value="UBX7_N"/>
    <property type="match status" value="1"/>
</dbReference>
<dbReference type="GO" id="GO:0005783">
    <property type="term" value="C:endoplasmic reticulum"/>
    <property type="evidence" value="ECO:0007669"/>
    <property type="project" value="TreeGrafter"/>
</dbReference>
<dbReference type="STRING" id="1215338.A0A059J5E2"/>
<dbReference type="Proteomes" id="UP000024533">
    <property type="component" value="Unassembled WGS sequence"/>
</dbReference>
<organism evidence="3 4">
    <name type="scientific">Trichophyton interdigitale (strain MR816)</name>
    <dbReference type="NCBI Taxonomy" id="1215338"/>
    <lineage>
        <taxon>Eukaryota</taxon>
        <taxon>Fungi</taxon>
        <taxon>Dikarya</taxon>
        <taxon>Ascomycota</taxon>
        <taxon>Pezizomycotina</taxon>
        <taxon>Eurotiomycetes</taxon>
        <taxon>Eurotiomycetidae</taxon>
        <taxon>Onygenales</taxon>
        <taxon>Arthrodermataceae</taxon>
        <taxon>Trichophyton</taxon>
    </lineage>
</organism>
<name>A0A059J5E2_TRIIM</name>
<reference evidence="3 4" key="1">
    <citation type="submission" date="2014-02" db="EMBL/GenBank/DDBJ databases">
        <title>The Genome Sequence of Trichophyton interdigitale MR816.</title>
        <authorList>
            <consortium name="The Broad Institute Genomics Platform"/>
            <person name="Cuomo C.A."/>
            <person name="White T.C."/>
            <person name="Graser Y."/>
            <person name="Martinez-Rossi N."/>
            <person name="Heitman J."/>
            <person name="Young S.K."/>
            <person name="Zeng Q."/>
            <person name="Gargeya S."/>
            <person name="Abouelleil A."/>
            <person name="Alvarado L."/>
            <person name="Chapman S.B."/>
            <person name="Gainer-Dewar J."/>
            <person name="Goldberg J."/>
            <person name="Griggs A."/>
            <person name="Gujja S."/>
            <person name="Hansen M."/>
            <person name="Howarth C."/>
            <person name="Imamovic A."/>
            <person name="Larimer J."/>
            <person name="Martinez D."/>
            <person name="Murphy C."/>
            <person name="Pearson M.D."/>
            <person name="Persinoti G."/>
            <person name="Poon T."/>
            <person name="Priest M."/>
            <person name="Roberts A.D."/>
            <person name="Saif S."/>
            <person name="Shea T.D."/>
            <person name="Sykes S.N."/>
            <person name="Wortman J."/>
            <person name="Nusbaum C."/>
            <person name="Birren B."/>
        </authorList>
    </citation>
    <scope>NUCLEOTIDE SEQUENCE [LARGE SCALE GENOMIC DNA]</scope>
    <source>
        <strain evidence="3 4">MR816</strain>
    </source>
</reference>